<proteinExistence type="inferred from homology"/>
<protein>
    <recommendedName>
        <fullName evidence="9">DDE Tnp4 domain-containing protein</fullName>
    </recommendedName>
</protein>
<evidence type="ECO:0000313" key="10">
    <source>
        <dbReference type="EnsemblPlants" id="AUR62025037-RA:cds"/>
    </source>
</evidence>
<comment type="cofactor">
    <cofactor evidence="1">
        <name>a divalent metal cation</name>
        <dbReference type="ChEBI" id="CHEBI:60240"/>
    </cofactor>
</comment>
<name>A0A803M811_CHEQI</name>
<keyword evidence="5" id="KW-0479">Metal-binding</keyword>
<evidence type="ECO:0000256" key="2">
    <source>
        <dbReference type="ARBA" id="ARBA00004123"/>
    </source>
</evidence>
<dbReference type="EnsemblPlants" id="AUR62025037-RA">
    <property type="protein sequence ID" value="AUR62025037-RA:cds"/>
    <property type="gene ID" value="AUR62025037"/>
</dbReference>
<feature type="compositionally biased region" description="Acidic residues" evidence="8">
    <location>
        <begin position="27"/>
        <end position="37"/>
    </location>
</feature>
<sequence>METQNLKGKYIAWYELKTGAGWTDQEPTGDNDDEQDDPLNLTPEDNNVDHENDSSRISPPLGKRKSLGETSKINKKRMSDIDKCIELVKSTIQAESSKVHSNPVQEKFNLLAATLKEIPQMKDYSDSFYIHVLEYLTNDHNREFFMALTTNHQKLFWLKSRDGTHISAVVSDGDGQPFRGRKGTKTWNVLASCSFNRLFTFVNVGYQGSAHDITVWRNCLTDPKFEFPHPPLGKYYLVDSGYPNTLGYLSPIKDKQTRCFGNVKGQWKILKNMPQMSQTYQLSIILSTFTLHNFIRLYTLGIPISERCANVEPRAEYSIFDEGRKAQMDIVQNQIAEHIWQSVRDIEEENHHMDVE</sequence>
<dbReference type="GO" id="GO:0005634">
    <property type="term" value="C:nucleus"/>
    <property type="evidence" value="ECO:0007669"/>
    <property type="project" value="UniProtKB-SubCell"/>
</dbReference>
<dbReference type="InterPro" id="IPR045249">
    <property type="entry name" value="HARBI1-like"/>
</dbReference>
<dbReference type="Proteomes" id="UP000596660">
    <property type="component" value="Unplaced"/>
</dbReference>
<evidence type="ECO:0000313" key="11">
    <source>
        <dbReference type="Proteomes" id="UP000596660"/>
    </source>
</evidence>
<dbReference type="GO" id="GO:0004518">
    <property type="term" value="F:nuclease activity"/>
    <property type="evidence" value="ECO:0007669"/>
    <property type="project" value="UniProtKB-KW"/>
</dbReference>
<dbReference type="PANTHER" id="PTHR22930:SF280">
    <property type="entry name" value="OS11G0202600 PROTEIN"/>
    <property type="match status" value="1"/>
</dbReference>
<accession>A0A803M811</accession>
<keyword evidence="7" id="KW-0539">Nucleus</keyword>
<keyword evidence="11" id="KW-1185">Reference proteome</keyword>
<evidence type="ECO:0000256" key="7">
    <source>
        <dbReference type="ARBA" id="ARBA00023242"/>
    </source>
</evidence>
<evidence type="ECO:0000256" key="1">
    <source>
        <dbReference type="ARBA" id="ARBA00001968"/>
    </source>
</evidence>
<comment type="subcellular location">
    <subcellularLocation>
        <location evidence="2">Nucleus</location>
    </subcellularLocation>
</comment>
<evidence type="ECO:0000256" key="5">
    <source>
        <dbReference type="ARBA" id="ARBA00022723"/>
    </source>
</evidence>
<evidence type="ECO:0000256" key="8">
    <source>
        <dbReference type="SAM" id="MobiDB-lite"/>
    </source>
</evidence>
<dbReference type="AlphaFoldDB" id="A0A803M811"/>
<reference evidence="10" key="2">
    <citation type="submission" date="2021-03" db="UniProtKB">
        <authorList>
            <consortium name="EnsemblPlants"/>
        </authorList>
    </citation>
    <scope>IDENTIFICATION</scope>
</reference>
<keyword evidence="4" id="KW-0540">Nuclease</keyword>
<evidence type="ECO:0000259" key="9">
    <source>
        <dbReference type="Pfam" id="PF13359"/>
    </source>
</evidence>
<dbReference type="GO" id="GO:0046872">
    <property type="term" value="F:metal ion binding"/>
    <property type="evidence" value="ECO:0007669"/>
    <property type="project" value="UniProtKB-KW"/>
</dbReference>
<evidence type="ECO:0000256" key="6">
    <source>
        <dbReference type="ARBA" id="ARBA00022801"/>
    </source>
</evidence>
<evidence type="ECO:0000256" key="3">
    <source>
        <dbReference type="ARBA" id="ARBA00006958"/>
    </source>
</evidence>
<comment type="similarity">
    <text evidence="3">Belongs to the HARBI1 family.</text>
</comment>
<keyword evidence="6" id="KW-0378">Hydrolase</keyword>
<reference evidence="10" key="1">
    <citation type="journal article" date="2017" name="Nature">
        <title>The genome of Chenopodium quinoa.</title>
        <authorList>
            <person name="Jarvis D.E."/>
            <person name="Ho Y.S."/>
            <person name="Lightfoot D.J."/>
            <person name="Schmoeckel S.M."/>
            <person name="Li B."/>
            <person name="Borm T.J.A."/>
            <person name="Ohyanagi H."/>
            <person name="Mineta K."/>
            <person name="Michell C.T."/>
            <person name="Saber N."/>
            <person name="Kharbatia N.M."/>
            <person name="Rupper R.R."/>
            <person name="Sharp A.R."/>
            <person name="Dally N."/>
            <person name="Boughton B.A."/>
            <person name="Woo Y.H."/>
            <person name="Gao G."/>
            <person name="Schijlen E.G.W.M."/>
            <person name="Guo X."/>
            <person name="Momin A.A."/>
            <person name="Negrao S."/>
            <person name="Al-Babili S."/>
            <person name="Gehring C."/>
            <person name="Roessner U."/>
            <person name="Jung C."/>
            <person name="Murphy K."/>
            <person name="Arold S.T."/>
            <person name="Gojobori T."/>
            <person name="van der Linden C.G."/>
            <person name="van Loo E.N."/>
            <person name="Jellen E.N."/>
            <person name="Maughan P.J."/>
            <person name="Tester M."/>
        </authorList>
    </citation>
    <scope>NUCLEOTIDE SEQUENCE [LARGE SCALE GENOMIC DNA]</scope>
    <source>
        <strain evidence="10">cv. PI 614886</strain>
    </source>
</reference>
<evidence type="ECO:0000256" key="4">
    <source>
        <dbReference type="ARBA" id="ARBA00022722"/>
    </source>
</evidence>
<feature type="domain" description="DDE Tnp4" evidence="9">
    <location>
        <begin position="162"/>
        <end position="253"/>
    </location>
</feature>
<feature type="region of interest" description="Disordered" evidence="8">
    <location>
        <begin position="21"/>
        <end position="72"/>
    </location>
</feature>
<dbReference type="PANTHER" id="PTHR22930">
    <property type="match status" value="1"/>
</dbReference>
<dbReference type="GO" id="GO:0016787">
    <property type="term" value="F:hydrolase activity"/>
    <property type="evidence" value="ECO:0007669"/>
    <property type="project" value="UniProtKB-KW"/>
</dbReference>
<organism evidence="10 11">
    <name type="scientific">Chenopodium quinoa</name>
    <name type="common">Quinoa</name>
    <dbReference type="NCBI Taxonomy" id="63459"/>
    <lineage>
        <taxon>Eukaryota</taxon>
        <taxon>Viridiplantae</taxon>
        <taxon>Streptophyta</taxon>
        <taxon>Embryophyta</taxon>
        <taxon>Tracheophyta</taxon>
        <taxon>Spermatophyta</taxon>
        <taxon>Magnoliopsida</taxon>
        <taxon>eudicotyledons</taxon>
        <taxon>Gunneridae</taxon>
        <taxon>Pentapetalae</taxon>
        <taxon>Caryophyllales</taxon>
        <taxon>Chenopodiaceae</taxon>
        <taxon>Chenopodioideae</taxon>
        <taxon>Atripliceae</taxon>
        <taxon>Chenopodium</taxon>
    </lineage>
</organism>
<dbReference type="InterPro" id="IPR027806">
    <property type="entry name" value="HARBI1_dom"/>
</dbReference>
<dbReference type="Pfam" id="PF13359">
    <property type="entry name" value="DDE_Tnp_4"/>
    <property type="match status" value="1"/>
</dbReference>
<dbReference type="Gramene" id="AUR62025037-RA">
    <property type="protein sequence ID" value="AUR62025037-RA:cds"/>
    <property type="gene ID" value="AUR62025037"/>
</dbReference>